<proteinExistence type="predicted"/>
<comment type="caution">
    <text evidence="2">The sequence shown here is derived from an EMBL/GenBank/DDBJ whole genome shotgun (WGS) entry which is preliminary data.</text>
</comment>
<protein>
    <recommendedName>
        <fullName evidence="1">Aspartyl/asparaginy/proline hydroxylase domain-containing protein</fullName>
    </recommendedName>
</protein>
<organism evidence="2 3">
    <name type="scientific">Candidatus Litorirhabdus singularis</name>
    <dbReference type="NCBI Taxonomy" id="2518993"/>
    <lineage>
        <taxon>Bacteria</taxon>
        <taxon>Pseudomonadati</taxon>
        <taxon>Pseudomonadota</taxon>
        <taxon>Gammaproteobacteria</taxon>
        <taxon>Cellvibrionales</taxon>
        <taxon>Halieaceae</taxon>
        <taxon>Candidatus Litorirhabdus</taxon>
    </lineage>
</organism>
<feature type="domain" description="Aspartyl/asparaginy/proline hydroxylase" evidence="1">
    <location>
        <begin position="58"/>
        <end position="177"/>
    </location>
</feature>
<sequence>MDIAEPLIDLGEYQTSALSEVILTLPAEAWGDPFRQQTYDVHHNTESVMMVFTDGSGWPDIEVRKEAGWDLLAATAVPLMHQIIADHYPVGGTIVRAVAAKLVAGGVIKSHRDTHPSFHFGHRIHVPISTNPRVRFNLDGRPYRFALGRAYEINNQLQHSVSNKGDCDRITFIFDYVPPAKLQEMAKLAQTPISSTRE</sequence>
<dbReference type="InterPro" id="IPR027443">
    <property type="entry name" value="IPNS-like_sf"/>
</dbReference>
<dbReference type="SUPFAM" id="SSF51197">
    <property type="entry name" value="Clavaminate synthase-like"/>
    <property type="match status" value="1"/>
</dbReference>
<dbReference type="EMBL" id="SHNN01000005">
    <property type="protein sequence ID" value="MCX2983002.1"/>
    <property type="molecule type" value="Genomic_DNA"/>
</dbReference>
<dbReference type="InterPro" id="IPR007803">
    <property type="entry name" value="Asp/Arg/Pro-Hydrxlase"/>
</dbReference>
<dbReference type="Gene3D" id="2.60.120.330">
    <property type="entry name" value="B-lactam Antibiotic, Isopenicillin N Synthase, Chain"/>
    <property type="match status" value="1"/>
</dbReference>
<gene>
    <name evidence="2" type="ORF">EYC98_19235</name>
</gene>
<dbReference type="Proteomes" id="UP001143362">
    <property type="component" value="Unassembled WGS sequence"/>
</dbReference>
<accession>A0ABT3TKZ7</accession>
<dbReference type="Pfam" id="PF05118">
    <property type="entry name" value="Asp_Arg_Hydrox"/>
    <property type="match status" value="1"/>
</dbReference>
<evidence type="ECO:0000313" key="2">
    <source>
        <dbReference type="EMBL" id="MCX2983002.1"/>
    </source>
</evidence>
<reference evidence="2" key="1">
    <citation type="submission" date="2019-02" db="EMBL/GenBank/DDBJ databases">
        <authorList>
            <person name="Li S.-H."/>
        </authorList>
    </citation>
    <scope>NUCLEOTIDE SEQUENCE</scope>
    <source>
        <strain evidence="2">IMCC14734</strain>
    </source>
</reference>
<evidence type="ECO:0000259" key="1">
    <source>
        <dbReference type="Pfam" id="PF05118"/>
    </source>
</evidence>
<evidence type="ECO:0000313" key="3">
    <source>
        <dbReference type="Proteomes" id="UP001143362"/>
    </source>
</evidence>
<dbReference type="RefSeq" id="WP_279247033.1">
    <property type="nucleotide sequence ID" value="NZ_SHNN01000005.1"/>
</dbReference>
<name>A0ABT3TKZ7_9GAMM</name>
<keyword evidence="3" id="KW-1185">Reference proteome</keyword>